<comment type="caution">
    <text evidence="1">The sequence shown here is derived from an EMBL/GenBank/DDBJ whole genome shotgun (WGS) entry which is preliminary data.</text>
</comment>
<gene>
    <name evidence="1" type="ORF">LCGC14_0544110</name>
</gene>
<name>A0A0F9UDB5_9ZZZZ</name>
<dbReference type="AlphaFoldDB" id="A0A0F9UDB5"/>
<organism evidence="1">
    <name type="scientific">marine sediment metagenome</name>
    <dbReference type="NCBI Taxonomy" id="412755"/>
    <lineage>
        <taxon>unclassified sequences</taxon>
        <taxon>metagenomes</taxon>
        <taxon>ecological metagenomes</taxon>
    </lineage>
</organism>
<sequence>MGTQIHLSHFPFETSKEEIKENQILEIIIRGIIFETKQNLGRVSK</sequence>
<reference evidence="1" key="1">
    <citation type="journal article" date="2015" name="Nature">
        <title>Complex archaea that bridge the gap between prokaryotes and eukaryotes.</title>
        <authorList>
            <person name="Spang A."/>
            <person name="Saw J.H."/>
            <person name="Jorgensen S.L."/>
            <person name="Zaremba-Niedzwiedzka K."/>
            <person name="Martijn J."/>
            <person name="Lind A.E."/>
            <person name="van Eijk R."/>
            <person name="Schleper C."/>
            <person name="Guy L."/>
            <person name="Ettema T.J."/>
        </authorList>
    </citation>
    <scope>NUCLEOTIDE SEQUENCE</scope>
</reference>
<dbReference type="EMBL" id="LAZR01000733">
    <property type="protein sequence ID" value="KKN59241.1"/>
    <property type="molecule type" value="Genomic_DNA"/>
</dbReference>
<evidence type="ECO:0000313" key="1">
    <source>
        <dbReference type="EMBL" id="KKN59241.1"/>
    </source>
</evidence>
<proteinExistence type="predicted"/>
<accession>A0A0F9UDB5</accession>
<protein>
    <submittedName>
        <fullName evidence="1">Uncharacterized protein</fullName>
    </submittedName>
</protein>